<gene>
    <name evidence="3" type="ORF">EDB81DRAFT_876834</name>
</gene>
<dbReference type="EMBL" id="JAGMUV010000002">
    <property type="protein sequence ID" value="KAH7170814.1"/>
    <property type="molecule type" value="Genomic_DNA"/>
</dbReference>
<dbReference type="AlphaFoldDB" id="A0A9P9FR45"/>
<proteinExistence type="predicted"/>
<evidence type="ECO:0000259" key="2">
    <source>
        <dbReference type="Pfam" id="PF25482"/>
    </source>
</evidence>
<feature type="compositionally biased region" description="Basic and acidic residues" evidence="1">
    <location>
        <begin position="633"/>
        <end position="642"/>
    </location>
</feature>
<feature type="compositionally biased region" description="Polar residues" evidence="1">
    <location>
        <begin position="713"/>
        <end position="732"/>
    </location>
</feature>
<dbReference type="OrthoDB" id="3439512at2759"/>
<dbReference type="Pfam" id="PF25482">
    <property type="entry name" value="DUF7905"/>
    <property type="match status" value="1"/>
</dbReference>
<dbReference type="Proteomes" id="UP000738349">
    <property type="component" value="Unassembled WGS sequence"/>
</dbReference>
<organism evidence="3 4">
    <name type="scientific">Dactylonectria macrodidyma</name>
    <dbReference type="NCBI Taxonomy" id="307937"/>
    <lineage>
        <taxon>Eukaryota</taxon>
        <taxon>Fungi</taxon>
        <taxon>Dikarya</taxon>
        <taxon>Ascomycota</taxon>
        <taxon>Pezizomycotina</taxon>
        <taxon>Sordariomycetes</taxon>
        <taxon>Hypocreomycetidae</taxon>
        <taxon>Hypocreales</taxon>
        <taxon>Nectriaceae</taxon>
        <taxon>Dactylonectria</taxon>
    </lineage>
</organism>
<comment type="caution">
    <text evidence="3">The sequence shown here is derived from an EMBL/GenBank/DDBJ whole genome shotgun (WGS) entry which is preliminary data.</text>
</comment>
<evidence type="ECO:0000256" key="1">
    <source>
        <dbReference type="SAM" id="MobiDB-lite"/>
    </source>
</evidence>
<feature type="domain" description="DUF7905" evidence="2">
    <location>
        <begin position="768"/>
        <end position="1053"/>
    </location>
</feature>
<sequence length="1104" mass="121137">MDEFVEFYVACNPPLLAHGVAEVVAHVREAPISEHVIEILYEPEIPYFKVITANKHKEEVSTLIESYLEERLEAETDIIDERHAEILDTKGDGLQPRPDVDIIVENPSVIPWSLYHQQQANTSNYDEYRFPMPLEDYPYKSVWRGLEKFNNLSISDLLSMYDFLWPRPTPTSGLQKFSQHFGWDFTHNMRGNIVYMGSRKSSECLKNATVKLDNLLAFQDSLRLHSSHIIFTEDEEILEVSYRWLTHLGLDKLTYPNICISGRLIEKMPLSGAASIRTQITDAQGHSVPDNTSYPITNSTPIPFESSFSPFVDFTHRTKRPGSPPVPALKHMAVIPPSHQIAQPAAVAPSSCSESSASFLERTGMLAATSASGDIDPGRTSISCSALAHPRVSLEDTKNSRDHRSWVEMPLRSSSAAKPGSSPHLLKPLASVEVVASWIEGIETAGFQTPPGTMSELEPSEEVPAMTNSVLSFNGGNLINLEPNTESSVPPPSNDKSSLGVIEDPENLIQFGNSYSNDSTMGILHGMPEECLMDLEVPSGLSCGMFNVMNLLQERANLADSHAIPLPVSMNTPNEDLLDSVEGQIYTPALMDTFSWGDATVSSPNTTGGILRTNPDNQVDLNEANLSKMSRKIDSKSKELHHTMGQKAASKPTPTWAHVAFQSTGKTRDEDTFGANVPVTKKKLKKGGPASKTSKSAFSSSVEAHGDMRDDTNAPNSSAQVRGASRQASTEDGQARRAKIVPGLEPRPMIIDQAGTQSRRANSSKVIGDIETKVKEVFKVLQITPGQIRLEARFGRICINDVPGNNVNLGKGPSWDAREEPKFDDDDRIGFQTALTTNGAEADMIPGMFPSKGLPLALSDKQVYYDITCTSKDRDDVIVIEIDGSNFSYACQSPTQDFPGVYIHCAKRAWDIQLSARRVGFGEVPENFRQFASSLVESLSISASEGGKVTIETKPDKDARWEIAGANIRHVATYHSSTKGGNYLTITLTRVVQRIKRSNYQGSTMPVRAPGKEPLSQWFEASIGSTQVDDLLQENARLEFGDITSWTPEQLVKERIIKALCAPAMKMVAQMDQIGGTNRNGEGMNFGRGASASANNSGGDVVFW</sequence>
<protein>
    <recommendedName>
        <fullName evidence="2">DUF7905 domain-containing protein</fullName>
    </recommendedName>
</protein>
<evidence type="ECO:0000313" key="3">
    <source>
        <dbReference type="EMBL" id="KAH7170814.1"/>
    </source>
</evidence>
<keyword evidence="4" id="KW-1185">Reference proteome</keyword>
<feature type="region of interest" description="Disordered" evidence="1">
    <location>
        <begin position="633"/>
        <end position="740"/>
    </location>
</feature>
<accession>A0A9P9FR45</accession>
<name>A0A9P9FR45_9HYPO</name>
<dbReference type="InterPro" id="IPR057227">
    <property type="entry name" value="DUF7905"/>
</dbReference>
<evidence type="ECO:0000313" key="4">
    <source>
        <dbReference type="Proteomes" id="UP000738349"/>
    </source>
</evidence>
<feature type="compositionally biased region" description="Low complexity" evidence="1">
    <location>
        <begin position="690"/>
        <end position="701"/>
    </location>
</feature>
<reference evidence="3" key="1">
    <citation type="journal article" date="2021" name="Nat. Commun.">
        <title>Genetic determinants of endophytism in the Arabidopsis root mycobiome.</title>
        <authorList>
            <person name="Mesny F."/>
            <person name="Miyauchi S."/>
            <person name="Thiergart T."/>
            <person name="Pickel B."/>
            <person name="Atanasova L."/>
            <person name="Karlsson M."/>
            <person name="Huettel B."/>
            <person name="Barry K.W."/>
            <person name="Haridas S."/>
            <person name="Chen C."/>
            <person name="Bauer D."/>
            <person name="Andreopoulos W."/>
            <person name="Pangilinan J."/>
            <person name="LaButti K."/>
            <person name="Riley R."/>
            <person name="Lipzen A."/>
            <person name="Clum A."/>
            <person name="Drula E."/>
            <person name="Henrissat B."/>
            <person name="Kohler A."/>
            <person name="Grigoriev I.V."/>
            <person name="Martin F.M."/>
            <person name="Hacquard S."/>
        </authorList>
    </citation>
    <scope>NUCLEOTIDE SEQUENCE</scope>
    <source>
        <strain evidence="3">MPI-CAGE-AT-0147</strain>
    </source>
</reference>